<feature type="region of interest" description="Disordered" evidence="1">
    <location>
        <begin position="153"/>
        <end position="252"/>
    </location>
</feature>
<feature type="region of interest" description="Disordered" evidence="1">
    <location>
        <begin position="41"/>
        <end position="140"/>
    </location>
</feature>
<keyword evidence="3" id="KW-1185">Reference proteome</keyword>
<feature type="compositionally biased region" description="Basic and acidic residues" evidence="1">
    <location>
        <begin position="111"/>
        <end position="121"/>
    </location>
</feature>
<comment type="caution">
    <text evidence="2">The sequence shown here is derived from an EMBL/GenBank/DDBJ whole genome shotgun (WGS) entry which is preliminary data.</text>
</comment>
<dbReference type="PANTHER" id="PTHR45823:SF1">
    <property type="entry name" value="T-SNARE COILED-COIL HOMOLOGY DOMAIN-CONTAINING PROTEIN"/>
    <property type="match status" value="1"/>
</dbReference>
<protein>
    <submittedName>
        <fullName evidence="2">Uncharacterized protein</fullName>
    </submittedName>
</protein>
<dbReference type="AlphaFoldDB" id="A0A9Q0YKU4"/>
<sequence>MASTKPSDEHFSDRRKVILEEIEFLKEECERMIPLVKDTQADNLDTTSISSDRYKELPGIRTTRRDEVFQTSQGRRHHSEPYTAAEDRDHSDSVFSYRYRDHSDSTGAPQRRAESERRQQIHTDSAGMIAAGSQDNRYQSEPCVLAEDADYYQGPIPSYRDRNHTDSTGAQDAALGKSKTLKPGPHRGRSSGIADLHPTDFHHHDPVRRVRWDRQEPPESHRDDVYQRQRPREPEHWSKARPNTLPEKFDGSQPWDSYISHFESVSEINGWRQCEKARYLKASLKGDALEILADLPNTPLDFETLSTALDTRFGHAHKGPLFRAQLTMRTRERGESVQQLA</sequence>
<feature type="compositionally biased region" description="Basic and acidic residues" evidence="1">
    <location>
        <begin position="197"/>
        <end position="238"/>
    </location>
</feature>
<feature type="compositionally biased region" description="Basic and acidic residues" evidence="1">
    <location>
        <begin position="52"/>
        <end position="68"/>
    </location>
</feature>
<dbReference type="OrthoDB" id="6091153at2759"/>
<accession>A0A9Q0YKU4</accession>
<evidence type="ECO:0000313" key="2">
    <source>
        <dbReference type="EMBL" id="KAJ8020641.1"/>
    </source>
</evidence>
<evidence type="ECO:0000256" key="1">
    <source>
        <dbReference type="SAM" id="MobiDB-lite"/>
    </source>
</evidence>
<organism evidence="2 3">
    <name type="scientific">Holothuria leucospilota</name>
    <name type="common">Black long sea cucumber</name>
    <name type="synonym">Mertensiothuria leucospilota</name>
    <dbReference type="NCBI Taxonomy" id="206669"/>
    <lineage>
        <taxon>Eukaryota</taxon>
        <taxon>Metazoa</taxon>
        <taxon>Echinodermata</taxon>
        <taxon>Eleutherozoa</taxon>
        <taxon>Echinozoa</taxon>
        <taxon>Holothuroidea</taxon>
        <taxon>Aspidochirotacea</taxon>
        <taxon>Aspidochirotida</taxon>
        <taxon>Holothuriidae</taxon>
        <taxon>Holothuria</taxon>
    </lineage>
</organism>
<feature type="compositionally biased region" description="Basic and acidic residues" evidence="1">
    <location>
        <begin position="85"/>
        <end position="104"/>
    </location>
</feature>
<feature type="compositionally biased region" description="Polar residues" evidence="1">
    <location>
        <begin position="41"/>
        <end position="51"/>
    </location>
</feature>
<name>A0A9Q0YKU4_HOLLE</name>
<dbReference type="PANTHER" id="PTHR45823">
    <property type="entry name" value="T-SNARE COILED-COIL HOMOLOGY DOMAIN-CONTAINING PROTEIN"/>
    <property type="match status" value="1"/>
</dbReference>
<dbReference type="EMBL" id="JAIZAY010000022">
    <property type="protein sequence ID" value="KAJ8020641.1"/>
    <property type="molecule type" value="Genomic_DNA"/>
</dbReference>
<reference evidence="2" key="1">
    <citation type="submission" date="2021-10" db="EMBL/GenBank/DDBJ databases">
        <title>Tropical sea cucumber genome reveals ecological adaptation and Cuvierian tubules defense mechanism.</title>
        <authorList>
            <person name="Chen T."/>
        </authorList>
    </citation>
    <scope>NUCLEOTIDE SEQUENCE</scope>
    <source>
        <strain evidence="2">Nanhai2018</strain>
        <tissue evidence="2">Muscle</tissue>
    </source>
</reference>
<evidence type="ECO:0000313" key="3">
    <source>
        <dbReference type="Proteomes" id="UP001152320"/>
    </source>
</evidence>
<dbReference type="Proteomes" id="UP001152320">
    <property type="component" value="Chromosome 22"/>
</dbReference>
<gene>
    <name evidence="2" type="ORF">HOLleu_40287</name>
</gene>
<proteinExistence type="predicted"/>